<evidence type="ECO:0000313" key="6">
    <source>
        <dbReference type="EMBL" id="UPM43333.1"/>
    </source>
</evidence>
<feature type="domain" description="Metallo-beta-lactamase" evidence="5">
    <location>
        <begin position="15"/>
        <end position="169"/>
    </location>
</feature>
<dbReference type="AlphaFoldDB" id="A0A8U0A5V0"/>
<evidence type="ECO:0000256" key="3">
    <source>
        <dbReference type="ARBA" id="ARBA00022801"/>
    </source>
</evidence>
<name>A0A8U0A5V0_9EURY</name>
<keyword evidence="3" id="KW-0378">Hydrolase</keyword>
<sequence length="194" mass="20890">MTEITNLAQGEQGFTSNAFLLSGERTVVVDPGSGFDASARIRDHVSDIDAVVLTHTHPDHIGNLSEVKTSFGVSAWGFDTDQAGVDNAIDDGDSVQLGDHTYTALHTPGHKNDHLCFYAAAPGILFAGDLVFAGGSFGRTDLEEGDRKQLIRSIDRVLDTADTSLSEMHTGHGQSVRSDPYRDIQLARQAAEMY</sequence>
<dbReference type="Gene3D" id="3.60.15.10">
    <property type="entry name" value="Ribonuclease Z/Hydroxyacylglutathione hydrolase-like"/>
    <property type="match status" value="1"/>
</dbReference>
<accession>A0A8U0A5V0</accession>
<dbReference type="GO" id="GO:0016787">
    <property type="term" value="F:hydrolase activity"/>
    <property type="evidence" value="ECO:0007669"/>
    <property type="project" value="UniProtKB-KW"/>
</dbReference>
<dbReference type="PANTHER" id="PTHR46233">
    <property type="entry name" value="HYDROXYACYLGLUTATHIONE HYDROLASE GLOC"/>
    <property type="match status" value="1"/>
</dbReference>
<protein>
    <submittedName>
        <fullName evidence="6">MBL fold metallo-hydrolase</fullName>
    </submittedName>
</protein>
<dbReference type="Proteomes" id="UP000831768">
    <property type="component" value="Chromosome"/>
</dbReference>
<dbReference type="SMART" id="SM00849">
    <property type="entry name" value="Lactamase_B"/>
    <property type="match status" value="1"/>
</dbReference>
<dbReference type="EMBL" id="CP096019">
    <property type="protein sequence ID" value="UPM43333.1"/>
    <property type="molecule type" value="Genomic_DNA"/>
</dbReference>
<evidence type="ECO:0000259" key="5">
    <source>
        <dbReference type="SMART" id="SM00849"/>
    </source>
</evidence>
<comment type="cofactor">
    <cofactor evidence="1">
        <name>Zn(2+)</name>
        <dbReference type="ChEBI" id="CHEBI:29105"/>
    </cofactor>
</comment>
<evidence type="ECO:0000256" key="4">
    <source>
        <dbReference type="ARBA" id="ARBA00022833"/>
    </source>
</evidence>
<keyword evidence="2" id="KW-0479">Metal-binding</keyword>
<evidence type="ECO:0000313" key="7">
    <source>
        <dbReference type="Proteomes" id="UP000831768"/>
    </source>
</evidence>
<keyword evidence="7" id="KW-1185">Reference proteome</keyword>
<gene>
    <name evidence="6" type="ORF">MW046_02530</name>
</gene>
<organism evidence="6 7">
    <name type="scientific">Halocatena salina</name>
    <dbReference type="NCBI Taxonomy" id="2934340"/>
    <lineage>
        <taxon>Archaea</taxon>
        <taxon>Methanobacteriati</taxon>
        <taxon>Methanobacteriota</taxon>
        <taxon>Stenosarchaea group</taxon>
        <taxon>Halobacteria</taxon>
        <taxon>Halobacteriales</taxon>
        <taxon>Natronomonadaceae</taxon>
        <taxon>Halocatena</taxon>
    </lineage>
</organism>
<dbReference type="InterPro" id="IPR051453">
    <property type="entry name" value="MBL_Glyoxalase_II"/>
</dbReference>
<evidence type="ECO:0000256" key="1">
    <source>
        <dbReference type="ARBA" id="ARBA00001947"/>
    </source>
</evidence>
<dbReference type="InterPro" id="IPR036866">
    <property type="entry name" value="RibonucZ/Hydroxyglut_hydro"/>
</dbReference>
<dbReference type="RefSeq" id="WP_247994000.1">
    <property type="nucleotide sequence ID" value="NZ_CP096019.1"/>
</dbReference>
<dbReference type="SUPFAM" id="SSF56281">
    <property type="entry name" value="Metallo-hydrolase/oxidoreductase"/>
    <property type="match status" value="1"/>
</dbReference>
<dbReference type="KEGG" id="haad:MW046_02530"/>
<reference evidence="6" key="1">
    <citation type="submission" date="2022-04" db="EMBL/GenBank/DDBJ databases">
        <title>Halocatena sp. nov., isolated from a salt lake.</title>
        <authorList>
            <person name="Cui H.-L."/>
        </authorList>
    </citation>
    <scope>NUCLEOTIDE SEQUENCE</scope>
    <source>
        <strain evidence="6">AD-1</strain>
    </source>
</reference>
<proteinExistence type="predicted"/>
<keyword evidence="4" id="KW-0862">Zinc</keyword>
<dbReference type="GeneID" id="71926887"/>
<dbReference type="Pfam" id="PF00753">
    <property type="entry name" value="Lactamase_B"/>
    <property type="match status" value="1"/>
</dbReference>
<dbReference type="GO" id="GO:0046872">
    <property type="term" value="F:metal ion binding"/>
    <property type="evidence" value="ECO:0007669"/>
    <property type="project" value="UniProtKB-KW"/>
</dbReference>
<dbReference type="InterPro" id="IPR001279">
    <property type="entry name" value="Metallo-B-lactamas"/>
</dbReference>
<evidence type="ECO:0000256" key="2">
    <source>
        <dbReference type="ARBA" id="ARBA00022723"/>
    </source>
</evidence>
<dbReference type="PANTHER" id="PTHR46233:SF3">
    <property type="entry name" value="HYDROXYACYLGLUTATHIONE HYDROLASE GLOC"/>
    <property type="match status" value="1"/>
</dbReference>
<dbReference type="CDD" id="cd06262">
    <property type="entry name" value="metallo-hydrolase-like_MBL-fold"/>
    <property type="match status" value="1"/>
</dbReference>